<keyword evidence="1" id="KW-0812">Transmembrane</keyword>
<evidence type="ECO:0000256" key="1">
    <source>
        <dbReference type="SAM" id="Phobius"/>
    </source>
</evidence>
<sequence length="116" mass="13938">MNKIFKWKIHFLVGLSIFLIIIIFADVFSIWTTPEEYIKVYEFSNNSVEWRYKSIFNYILSDIIVICFLILYIILNLIFLIKNIKFIKSIIVVIEVAVLIYLIYNFYTSYITGFDH</sequence>
<organism evidence="2 3">
    <name type="scientific">Apibacter mensalis</name>
    <dbReference type="NCBI Taxonomy" id="1586267"/>
    <lineage>
        <taxon>Bacteria</taxon>
        <taxon>Pseudomonadati</taxon>
        <taxon>Bacteroidota</taxon>
        <taxon>Flavobacteriia</taxon>
        <taxon>Flavobacteriales</taxon>
        <taxon>Weeksellaceae</taxon>
        <taxon>Apibacter</taxon>
    </lineage>
</organism>
<dbReference type="Proteomes" id="UP000182761">
    <property type="component" value="Unassembled WGS sequence"/>
</dbReference>
<feature type="transmembrane region" description="Helical" evidence="1">
    <location>
        <begin position="12"/>
        <end position="31"/>
    </location>
</feature>
<proteinExistence type="predicted"/>
<name>A0A0X3APA4_9FLAO</name>
<accession>A0A0X3APA4</accession>
<protein>
    <submittedName>
        <fullName evidence="2">Uncharacterized protein</fullName>
    </submittedName>
</protein>
<feature type="transmembrane region" description="Helical" evidence="1">
    <location>
        <begin position="55"/>
        <end position="79"/>
    </location>
</feature>
<dbReference type="EMBL" id="FCOR01000005">
    <property type="protein sequence ID" value="CVK16182.1"/>
    <property type="molecule type" value="Genomic_DNA"/>
</dbReference>
<keyword evidence="1" id="KW-0472">Membrane</keyword>
<feature type="transmembrane region" description="Helical" evidence="1">
    <location>
        <begin position="86"/>
        <end position="107"/>
    </location>
</feature>
<dbReference type="AlphaFoldDB" id="A0A0X3APA4"/>
<keyword evidence="1" id="KW-1133">Transmembrane helix</keyword>
<evidence type="ECO:0000313" key="3">
    <source>
        <dbReference type="Proteomes" id="UP000182761"/>
    </source>
</evidence>
<keyword evidence="3" id="KW-1185">Reference proteome</keyword>
<reference evidence="2 3" key="1">
    <citation type="submission" date="2016-01" db="EMBL/GenBank/DDBJ databases">
        <authorList>
            <person name="McClelland M."/>
            <person name="Jain A."/>
            <person name="Saraogi P."/>
            <person name="Mendelson R."/>
            <person name="Westerman R."/>
            <person name="SanMiguel P."/>
            <person name="Csonka L."/>
        </authorList>
    </citation>
    <scope>NUCLEOTIDE SEQUENCE [LARGE SCALE GENOMIC DNA]</scope>
    <source>
        <strain evidence="2 3">R-53146</strain>
    </source>
</reference>
<gene>
    <name evidence="2" type="ORF">Ga0061079_105141</name>
</gene>
<evidence type="ECO:0000313" key="2">
    <source>
        <dbReference type="EMBL" id="CVK16182.1"/>
    </source>
</evidence>
<dbReference type="STRING" id="1586267.GCA_001418685_01027"/>